<protein>
    <recommendedName>
        <fullName evidence="3">DUF1320 domain-containing protein</fullName>
    </recommendedName>
</protein>
<proteinExistence type="predicted"/>
<evidence type="ECO:0000313" key="2">
    <source>
        <dbReference type="Proteomes" id="UP000225722"/>
    </source>
</evidence>
<keyword evidence="2" id="KW-1185">Reference proteome</keyword>
<dbReference type="Pfam" id="PF07030">
    <property type="entry name" value="Phage_Mu_Gp36"/>
    <property type="match status" value="1"/>
</dbReference>
<accession>A0A1L2BWS4</accession>
<evidence type="ECO:0000313" key="1">
    <source>
        <dbReference type="EMBL" id="ALY07484.1"/>
    </source>
</evidence>
<evidence type="ECO:0008006" key="3">
    <source>
        <dbReference type="Google" id="ProtNLM"/>
    </source>
</evidence>
<reference evidence="2" key="1">
    <citation type="submission" date="2015-12" db="EMBL/GenBank/DDBJ databases">
        <authorList>
            <person name="Sencilo A."/>
            <person name="Bamford D.H."/>
            <person name="Roine E."/>
        </authorList>
    </citation>
    <scope>NUCLEOTIDE SEQUENCE [LARGE SCALE GENOMIC DNA]</scope>
</reference>
<organism evidence="1 2">
    <name type="scientific">Nodularia phage vB_NpeS-2AV2</name>
    <dbReference type="NCBI Taxonomy" id="1777122"/>
    <lineage>
        <taxon>Viruses</taxon>
        <taxon>Duplodnaviria</taxon>
        <taxon>Heunggongvirae</taxon>
        <taxon>Uroviricota</taxon>
        <taxon>Caudoviricetes</taxon>
        <taxon>Ravarandavirus</taxon>
        <taxon>Ravarandavirus rv2AV2</taxon>
    </lineage>
</organism>
<dbReference type="InterPro" id="IPR009752">
    <property type="entry name" value="Phage_Mu_GpJ"/>
</dbReference>
<dbReference type="EMBL" id="KU230356">
    <property type="protein sequence ID" value="ALY07484.1"/>
    <property type="molecule type" value="Genomic_DNA"/>
</dbReference>
<sequence length="158" mass="17619">MGYATAEEFELRVTANLAIDLTNLDDPSATTVNLTRLTSVLDDASGEINGFLATRYQVPLTVVPSFLKTYCIDIAVYLLSRNRKDEDAVSRYDKIIERLKDIEKGRMLLIDDATGLPIPKRDPLNLLVDERGQTLNDFTASSNIAATRLFTEESLSLF</sequence>
<name>A0A1L2BWS4_9CAUD</name>
<gene>
    <name evidence="1" type="ORF">2AV2_32</name>
</gene>
<dbReference type="Proteomes" id="UP000225722">
    <property type="component" value="Segment"/>
</dbReference>